<evidence type="ECO:0000313" key="4">
    <source>
        <dbReference type="Proteomes" id="UP001189429"/>
    </source>
</evidence>
<dbReference type="Proteomes" id="UP001189429">
    <property type="component" value="Unassembled WGS sequence"/>
</dbReference>
<evidence type="ECO:0000256" key="2">
    <source>
        <dbReference type="RuleBase" id="RU363116"/>
    </source>
</evidence>
<dbReference type="PANTHER" id="PTHR23248">
    <property type="entry name" value="PHOSPHOLIPID SCRAMBLASE-RELATED"/>
    <property type="match status" value="1"/>
</dbReference>
<gene>
    <name evidence="3" type="ORF">PCOR1329_LOCUS81674</name>
</gene>
<accession>A0ABN9Y1E8</accession>
<keyword evidence="4" id="KW-1185">Reference proteome</keyword>
<organism evidence="3 4">
    <name type="scientific">Prorocentrum cordatum</name>
    <dbReference type="NCBI Taxonomy" id="2364126"/>
    <lineage>
        <taxon>Eukaryota</taxon>
        <taxon>Sar</taxon>
        <taxon>Alveolata</taxon>
        <taxon>Dinophyceae</taxon>
        <taxon>Prorocentrales</taxon>
        <taxon>Prorocentraceae</taxon>
        <taxon>Prorocentrum</taxon>
    </lineage>
</organism>
<protein>
    <recommendedName>
        <fullName evidence="2">Phospholipid scramblase</fullName>
    </recommendedName>
</protein>
<dbReference type="InterPro" id="IPR005552">
    <property type="entry name" value="Scramblase"/>
</dbReference>
<dbReference type="PANTHER" id="PTHR23248:SF9">
    <property type="entry name" value="PHOSPHOLIPID SCRAMBLASE"/>
    <property type="match status" value="1"/>
</dbReference>
<proteinExistence type="inferred from homology"/>
<reference evidence="3" key="1">
    <citation type="submission" date="2023-10" db="EMBL/GenBank/DDBJ databases">
        <authorList>
            <person name="Chen Y."/>
            <person name="Shah S."/>
            <person name="Dougan E. K."/>
            <person name="Thang M."/>
            <person name="Chan C."/>
        </authorList>
    </citation>
    <scope>NUCLEOTIDE SEQUENCE [LARGE SCALE GENOMIC DNA]</scope>
</reference>
<evidence type="ECO:0000256" key="1">
    <source>
        <dbReference type="ARBA" id="ARBA00005350"/>
    </source>
</evidence>
<comment type="caution">
    <text evidence="3">The sequence shown here is derived from an EMBL/GenBank/DDBJ whole genome shotgun (WGS) entry which is preliminary data.</text>
</comment>
<comment type="similarity">
    <text evidence="1 2">Belongs to the phospholipid scramblase family.</text>
</comment>
<sequence>MAYAPGQQMMQPTKSTLAPYLGNKKAILVKQTPRGCCQECMGCEAKSEYKISAMDFSYMETGGILKEGAMTQPDEMYALEQSSFCMRCCWRDGRAMSISVSQGGESGGAPIIDYVKPCGCPLNFCIPIGEDATLEVPCCCCLPELTTEVDGVELKSKYICDAYCCVSKFAYLENGNEIYRLKPDTCCGGCCPTCRFSKKKPMIPYFFYDTDGNRITDGMDDDNMQPQIRKVWGGLYKECCSTADTFAVFFPEGADEKRKAGLLGLTFLLDFTVFERQGQDAA</sequence>
<dbReference type="Pfam" id="PF03803">
    <property type="entry name" value="Scramblase"/>
    <property type="match status" value="1"/>
</dbReference>
<evidence type="ECO:0000313" key="3">
    <source>
        <dbReference type="EMBL" id="CAK0906278.1"/>
    </source>
</evidence>
<name>A0ABN9Y1E8_9DINO</name>
<dbReference type="EMBL" id="CAUYUJ010021671">
    <property type="protein sequence ID" value="CAK0906278.1"/>
    <property type="molecule type" value="Genomic_DNA"/>
</dbReference>